<dbReference type="SUPFAM" id="SSF53448">
    <property type="entry name" value="Nucleotide-diphospho-sugar transferases"/>
    <property type="match status" value="1"/>
</dbReference>
<sequence length="522" mass="60719">MLLIMSGSYVQQELGAEFGSIPPSFLPLANKRLFKHQVSLGHDGHAIYLVLPEDFVFDKHDYEWLLRNKVTMIPVDSNLTLGQAIVTAWNLIGDKDDKGLQLLFGDTLFKKIPAGDDLVAISHSDDNYQWSFFYETELRAVSREDNKNVICGYFSFSKPNFFIRELVTSKFDFTAALKKYHDSYSLASIYVSDWLDFGHINTYYKSKVQYTTQRAFNELCITTKSVIKSSSNESKIEAESKWFETIPGELKIYTPMLLEPFDHIRKSYKLEYLYNTTLNELFVFSRLPNNILTNILISCLDFIDLCKEYHSIDTDKNILQDLFYEKTIERVSKYITDLNIDPNAKWNFNNNISVSINDILYDTNKFIPSELQYKTIMHGDLCFSNIIFNFRTGRIQVFDPRGLNHSGEISIYGDFRYDIAKLSHSILGLYDWIIAGYYIINKKNKTHSIEFKINIDNKLFEIQSTFVSIIKEKYSISEKSLYAMQIHLFLSMLPLHSDDKKRQDALFANAFRLYEIFKEAAV</sequence>
<gene>
    <name evidence="1" type="ORF">ECVG_01798</name>
</gene>
<comment type="caution">
    <text evidence="1">The sequence shown here is derived from an EMBL/GenBank/DDBJ whole genome shotgun (WGS) entry which is preliminary data.</text>
</comment>
<evidence type="ECO:0000313" key="1">
    <source>
        <dbReference type="EMBL" id="OSL03891.1"/>
    </source>
</evidence>
<accession>A0A1X3JBP3</accession>
<dbReference type="RefSeq" id="WP_001703898.1">
    <property type="nucleotide sequence ID" value="NZ_ADJB01000074.1"/>
</dbReference>
<name>A0A1X3JBP3_ECOLX</name>
<reference evidence="1 2" key="1">
    <citation type="submission" date="2010-04" db="EMBL/GenBank/DDBJ databases">
        <title>The Genome Sequence of Escherichia coli H386.</title>
        <authorList>
            <consortium name="The Broad Institute Genome Sequencing Platform"/>
            <consortium name="The Broad Institute Genome Sequencing Center for Infectious Disease"/>
            <person name="Feldgarden M."/>
            <person name="Gordon D.M."/>
            <person name="Johnson J.R."/>
            <person name="Johnston B.D."/>
            <person name="Young S."/>
            <person name="Zeng Q."/>
            <person name="Koehrsen M."/>
            <person name="Alvarado L."/>
            <person name="Berlin A.M."/>
            <person name="Borenstein D."/>
            <person name="Chapman S.B."/>
            <person name="Chen Z."/>
            <person name="Engels R."/>
            <person name="Freedman E."/>
            <person name="Gellesch M."/>
            <person name="Goldberg J."/>
            <person name="Griggs A."/>
            <person name="Gujja S."/>
            <person name="Heilman E.R."/>
            <person name="Heiman D.I."/>
            <person name="Hepburn T.A."/>
            <person name="Howarth C."/>
            <person name="Jen D."/>
            <person name="Larson L."/>
            <person name="Mehta T."/>
            <person name="Park D."/>
            <person name="Pearson M."/>
            <person name="Richards J."/>
            <person name="Roberts A."/>
            <person name="Saif S."/>
            <person name="Shea T.D."/>
            <person name="Shenoy N."/>
            <person name="Sisk P."/>
            <person name="Stolte C."/>
            <person name="Sykes S.N."/>
            <person name="Walk T."/>
            <person name="White J."/>
            <person name="Yandava C."/>
            <person name="Haas B."/>
            <person name="Henn M.R."/>
            <person name="Nusbaum C."/>
            <person name="Birren B."/>
        </authorList>
    </citation>
    <scope>NUCLEOTIDE SEQUENCE [LARGE SCALE GENOMIC DNA]</scope>
    <source>
        <strain evidence="1 2">H386</strain>
    </source>
</reference>
<dbReference type="SUPFAM" id="SSF56112">
    <property type="entry name" value="Protein kinase-like (PK-like)"/>
    <property type="match status" value="1"/>
</dbReference>
<protein>
    <submittedName>
        <fullName evidence="1">Capsular polysaccharide biosynthesis protein</fullName>
    </submittedName>
</protein>
<proteinExistence type="predicted"/>
<dbReference type="AlphaFoldDB" id="A0A1X3JBP3"/>
<evidence type="ECO:0000313" key="2">
    <source>
        <dbReference type="Proteomes" id="UP000193045"/>
    </source>
</evidence>
<dbReference type="InterPro" id="IPR011009">
    <property type="entry name" value="Kinase-like_dom_sf"/>
</dbReference>
<dbReference type="Proteomes" id="UP000193045">
    <property type="component" value="Unassembled WGS sequence"/>
</dbReference>
<dbReference type="InterPro" id="IPR029044">
    <property type="entry name" value="Nucleotide-diphossugar_trans"/>
</dbReference>
<organism evidence="1 2">
    <name type="scientific">Escherichia coli H386</name>
    <dbReference type="NCBI Taxonomy" id="656397"/>
    <lineage>
        <taxon>Bacteria</taxon>
        <taxon>Pseudomonadati</taxon>
        <taxon>Pseudomonadota</taxon>
        <taxon>Gammaproteobacteria</taxon>
        <taxon>Enterobacterales</taxon>
        <taxon>Enterobacteriaceae</taxon>
        <taxon>Escherichia</taxon>
    </lineage>
</organism>
<dbReference type="EMBL" id="ADJB01000074">
    <property type="protein sequence ID" value="OSL03891.1"/>
    <property type="molecule type" value="Genomic_DNA"/>
</dbReference>